<dbReference type="Gene3D" id="3.30.70.580">
    <property type="entry name" value="Pseudouridine synthase I, catalytic domain, N-terminal subdomain"/>
    <property type="match status" value="1"/>
</dbReference>
<sequence length="245" mass="28679">MRYFIECAYLGTNYAGWQIQPNAMTVQEEIEKALTILLKEPTSLMGSSRTDAGVHAYTQVAQFDRENPISDISQLIYRLNKILSQNISIKRIYQVPDDFHCRFEATFRKYEYRILRRKSPFYQNMAYQFEMPLDMLKMNEAAQILFKYEDFECFSKLHTDVKTFNCTIMEAEWRQESEDLLVFHIKANRFLRGMVRAIVGTLLEVGLGKLSVQGFEKIITDKNRQNAGRSVPAQGLFLMEVNYEL</sequence>
<reference evidence="7 8" key="1">
    <citation type="submission" date="2023-05" db="EMBL/GenBank/DDBJ databases">
        <title>Novel species of genus Flectobacillus isolated from stream in China.</title>
        <authorList>
            <person name="Lu H."/>
        </authorList>
    </citation>
    <scope>NUCLEOTIDE SEQUENCE [LARGE SCALE GENOMIC DNA]</scope>
    <source>
        <strain evidence="7 8">KCTC 42575</strain>
    </source>
</reference>
<dbReference type="PANTHER" id="PTHR11142">
    <property type="entry name" value="PSEUDOURIDYLATE SYNTHASE"/>
    <property type="match status" value="1"/>
</dbReference>
<dbReference type="EC" id="5.4.99.12" evidence="4"/>
<dbReference type="RefSeq" id="WP_283343914.1">
    <property type="nucleotide sequence ID" value="NZ_JASHIF010000004.1"/>
</dbReference>
<comment type="similarity">
    <text evidence="1 4 5">Belongs to the tRNA pseudouridine synthase TruA family.</text>
</comment>
<evidence type="ECO:0000313" key="7">
    <source>
        <dbReference type="EMBL" id="MDI9858797.1"/>
    </source>
</evidence>
<comment type="caution">
    <text evidence="7">The sequence shown here is derived from an EMBL/GenBank/DDBJ whole genome shotgun (WGS) entry which is preliminary data.</text>
</comment>
<feature type="domain" description="Pseudouridine synthase I TruA alpha/beta" evidence="6">
    <location>
        <begin position="8"/>
        <end position="104"/>
    </location>
</feature>
<dbReference type="SUPFAM" id="SSF55120">
    <property type="entry name" value="Pseudouridine synthase"/>
    <property type="match status" value="1"/>
</dbReference>
<dbReference type="EMBL" id="JASHIF010000004">
    <property type="protein sequence ID" value="MDI9858797.1"/>
    <property type="molecule type" value="Genomic_DNA"/>
</dbReference>
<dbReference type="InterPro" id="IPR020095">
    <property type="entry name" value="PsdUridine_synth_TruA_C"/>
</dbReference>
<comment type="subunit">
    <text evidence="4">Homodimer.</text>
</comment>
<dbReference type="InterPro" id="IPR001406">
    <property type="entry name" value="PsdUridine_synth_TruA"/>
</dbReference>
<dbReference type="GO" id="GO:0160147">
    <property type="term" value="F:tRNA pseudouridine(38-40) synthase activity"/>
    <property type="evidence" value="ECO:0007669"/>
    <property type="project" value="UniProtKB-EC"/>
</dbReference>
<gene>
    <name evidence="4 7" type="primary">truA</name>
    <name evidence="7" type="ORF">QM524_06235</name>
</gene>
<dbReference type="InterPro" id="IPR020094">
    <property type="entry name" value="TruA/RsuA/RluB/E/F_N"/>
</dbReference>
<evidence type="ECO:0000256" key="5">
    <source>
        <dbReference type="RuleBase" id="RU003792"/>
    </source>
</evidence>
<dbReference type="InterPro" id="IPR020103">
    <property type="entry name" value="PsdUridine_synth_cat_dom_sf"/>
</dbReference>
<dbReference type="NCBIfam" id="TIGR00071">
    <property type="entry name" value="hisT_truA"/>
    <property type="match status" value="1"/>
</dbReference>
<dbReference type="Pfam" id="PF01416">
    <property type="entry name" value="PseudoU_synth_1"/>
    <property type="match status" value="2"/>
</dbReference>
<evidence type="ECO:0000256" key="2">
    <source>
        <dbReference type="ARBA" id="ARBA00022694"/>
    </source>
</evidence>
<dbReference type="PANTHER" id="PTHR11142:SF0">
    <property type="entry name" value="TRNA PSEUDOURIDINE SYNTHASE-LIKE 1"/>
    <property type="match status" value="1"/>
</dbReference>
<comment type="catalytic activity">
    <reaction evidence="4 5">
        <text>uridine(38/39/40) in tRNA = pseudouridine(38/39/40) in tRNA</text>
        <dbReference type="Rhea" id="RHEA:22376"/>
        <dbReference type="Rhea" id="RHEA-COMP:10085"/>
        <dbReference type="Rhea" id="RHEA-COMP:10087"/>
        <dbReference type="ChEBI" id="CHEBI:65314"/>
        <dbReference type="ChEBI" id="CHEBI:65315"/>
        <dbReference type="EC" id="5.4.99.12"/>
    </reaction>
</comment>
<dbReference type="InterPro" id="IPR020097">
    <property type="entry name" value="PsdUridine_synth_TruA_a/b_dom"/>
</dbReference>
<proteinExistence type="inferred from homology"/>
<evidence type="ECO:0000256" key="3">
    <source>
        <dbReference type="ARBA" id="ARBA00023235"/>
    </source>
</evidence>
<accession>A0ABT6Y5G1</accession>
<comment type="caution">
    <text evidence="4">Lacks conserved residue(s) required for the propagation of feature annotation.</text>
</comment>
<dbReference type="HAMAP" id="MF_00171">
    <property type="entry name" value="TruA"/>
    <property type="match status" value="1"/>
</dbReference>
<feature type="binding site" evidence="4">
    <location>
        <position position="110"/>
    </location>
    <ligand>
        <name>substrate</name>
    </ligand>
</feature>
<dbReference type="Proteomes" id="UP001236507">
    <property type="component" value="Unassembled WGS sequence"/>
</dbReference>
<organism evidence="7 8">
    <name type="scientific">Flectobacillus roseus</name>
    <dbReference type="NCBI Taxonomy" id="502259"/>
    <lineage>
        <taxon>Bacteria</taxon>
        <taxon>Pseudomonadati</taxon>
        <taxon>Bacteroidota</taxon>
        <taxon>Cytophagia</taxon>
        <taxon>Cytophagales</taxon>
        <taxon>Flectobacillaceae</taxon>
        <taxon>Flectobacillus</taxon>
    </lineage>
</organism>
<feature type="domain" description="Pseudouridine synthase I TruA alpha/beta" evidence="6">
    <location>
        <begin position="149"/>
        <end position="244"/>
    </location>
</feature>
<evidence type="ECO:0000259" key="6">
    <source>
        <dbReference type="Pfam" id="PF01416"/>
    </source>
</evidence>
<name>A0ABT6Y5G1_9BACT</name>
<dbReference type="Gene3D" id="3.30.70.660">
    <property type="entry name" value="Pseudouridine synthase I, catalytic domain, C-terminal subdomain"/>
    <property type="match status" value="1"/>
</dbReference>
<protein>
    <recommendedName>
        <fullName evidence="4">tRNA pseudouridine synthase A</fullName>
        <ecNumber evidence="4">5.4.99.12</ecNumber>
    </recommendedName>
    <alternativeName>
        <fullName evidence="4">tRNA pseudouridine(38-40) synthase</fullName>
    </alternativeName>
    <alternativeName>
        <fullName evidence="4">tRNA pseudouridylate synthase I</fullName>
    </alternativeName>
    <alternativeName>
        <fullName evidence="4">tRNA-uridine isomerase I</fullName>
    </alternativeName>
</protein>
<evidence type="ECO:0000256" key="1">
    <source>
        <dbReference type="ARBA" id="ARBA00009375"/>
    </source>
</evidence>
<keyword evidence="2 4" id="KW-0819">tRNA processing</keyword>
<comment type="function">
    <text evidence="4">Formation of pseudouridine at positions 38, 39 and 40 in the anticodon stem and loop of transfer RNAs.</text>
</comment>
<keyword evidence="3 4" id="KW-0413">Isomerase</keyword>
<evidence type="ECO:0000313" key="8">
    <source>
        <dbReference type="Proteomes" id="UP001236507"/>
    </source>
</evidence>
<keyword evidence="8" id="KW-1185">Reference proteome</keyword>
<dbReference type="CDD" id="cd02570">
    <property type="entry name" value="PseudoU_synth_EcTruA"/>
    <property type="match status" value="1"/>
</dbReference>
<feature type="active site" description="Nucleophile" evidence="4">
    <location>
        <position position="51"/>
    </location>
</feature>
<dbReference type="PIRSF" id="PIRSF001430">
    <property type="entry name" value="tRNA_psdUrid_synth"/>
    <property type="match status" value="1"/>
</dbReference>
<evidence type="ECO:0000256" key="4">
    <source>
        <dbReference type="HAMAP-Rule" id="MF_00171"/>
    </source>
</evidence>